<dbReference type="EMBL" id="BKCJ010007047">
    <property type="protein sequence ID" value="GEU75251.1"/>
    <property type="molecule type" value="Genomic_DNA"/>
</dbReference>
<keyword evidence="2" id="KW-0548">Nucleotidyltransferase</keyword>
<evidence type="ECO:0000313" key="2">
    <source>
        <dbReference type="EMBL" id="GEU75251.1"/>
    </source>
</evidence>
<keyword evidence="2" id="KW-0808">Transferase</keyword>
<dbReference type="Pfam" id="PF13966">
    <property type="entry name" value="zf-RVT"/>
    <property type="match status" value="1"/>
</dbReference>
<dbReference type="AlphaFoldDB" id="A0A6L2MMJ2"/>
<dbReference type="InterPro" id="IPR026960">
    <property type="entry name" value="RVT-Znf"/>
</dbReference>
<name>A0A6L2MMJ2_TANCI</name>
<dbReference type="PANTHER" id="PTHR33116">
    <property type="entry name" value="REVERSE TRANSCRIPTASE ZINC-BINDING DOMAIN-CONTAINING PROTEIN-RELATED-RELATED"/>
    <property type="match status" value="1"/>
</dbReference>
<gene>
    <name evidence="2" type="ORF">Tci_047229</name>
</gene>
<feature type="domain" description="Reverse transcriptase zinc-binding" evidence="1">
    <location>
        <begin position="187"/>
        <end position="272"/>
    </location>
</feature>
<dbReference type="PANTHER" id="PTHR33116:SF78">
    <property type="entry name" value="OS12G0587133 PROTEIN"/>
    <property type="match status" value="1"/>
</dbReference>
<organism evidence="2">
    <name type="scientific">Tanacetum cinerariifolium</name>
    <name type="common">Dalmatian daisy</name>
    <name type="synonym">Chrysanthemum cinerariifolium</name>
    <dbReference type="NCBI Taxonomy" id="118510"/>
    <lineage>
        <taxon>Eukaryota</taxon>
        <taxon>Viridiplantae</taxon>
        <taxon>Streptophyta</taxon>
        <taxon>Embryophyta</taxon>
        <taxon>Tracheophyta</taxon>
        <taxon>Spermatophyta</taxon>
        <taxon>Magnoliopsida</taxon>
        <taxon>eudicotyledons</taxon>
        <taxon>Gunneridae</taxon>
        <taxon>Pentapetalae</taxon>
        <taxon>asterids</taxon>
        <taxon>campanulids</taxon>
        <taxon>Asterales</taxon>
        <taxon>Asteraceae</taxon>
        <taxon>Asteroideae</taxon>
        <taxon>Anthemideae</taxon>
        <taxon>Anthemidinae</taxon>
        <taxon>Tanacetum</taxon>
    </lineage>
</organism>
<evidence type="ECO:0000259" key="1">
    <source>
        <dbReference type="Pfam" id="PF13966"/>
    </source>
</evidence>
<accession>A0A6L2MMJ2</accession>
<sequence length="292" mass="33242">MGRLLPHARGLGFKPRREGFLSGAKTEWSLSLKAKVRVLHTAQLDVTSGVYPLRRKFESCILPNWMSLPTSEFKIGRGLRQGDPISPFLFIIGMERLHAAIEDAISSSLFRGLSIGSQGGRLTLIKSVLGFLGIYYMSLFKALIKRRNLRDGEESSQLAAIMETLNQLSLDSNPDYWTRKADTSKKFTVQSAHRIIDNHALPSGLSPTRWCRYVPFKVNLFAWRLLLNRLPTRINIMERGIDIPSILCSICNSHQEDVDYLFLHCEVASQIWHKIRIWLDNSFPTFSHVSDI</sequence>
<proteinExistence type="predicted"/>
<keyword evidence="2" id="KW-0695">RNA-directed DNA polymerase</keyword>
<protein>
    <submittedName>
        <fullName evidence="2">RNA-directed DNA polymerase, eukaryota</fullName>
    </submittedName>
</protein>
<reference evidence="2" key="1">
    <citation type="journal article" date="2019" name="Sci. Rep.">
        <title>Draft genome of Tanacetum cinerariifolium, the natural source of mosquito coil.</title>
        <authorList>
            <person name="Yamashiro T."/>
            <person name="Shiraishi A."/>
            <person name="Satake H."/>
            <person name="Nakayama K."/>
        </authorList>
    </citation>
    <scope>NUCLEOTIDE SEQUENCE</scope>
</reference>
<comment type="caution">
    <text evidence="2">The sequence shown here is derived from an EMBL/GenBank/DDBJ whole genome shotgun (WGS) entry which is preliminary data.</text>
</comment>
<dbReference type="GO" id="GO:0003964">
    <property type="term" value="F:RNA-directed DNA polymerase activity"/>
    <property type="evidence" value="ECO:0007669"/>
    <property type="project" value="UniProtKB-KW"/>
</dbReference>